<feature type="compositionally biased region" description="Low complexity" evidence="1">
    <location>
        <begin position="35"/>
        <end position="47"/>
    </location>
</feature>
<name>A0A0E0H7Z7_ORYNI</name>
<evidence type="ECO:0000256" key="1">
    <source>
        <dbReference type="SAM" id="MobiDB-lite"/>
    </source>
</evidence>
<accession>A0A0E0H7Z7</accession>
<reference evidence="2" key="1">
    <citation type="submission" date="2015-04" db="UniProtKB">
        <authorList>
            <consortium name="EnsemblPlants"/>
        </authorList>
    </citation>
    <scope>IDENTIFICATION</scope>
    <source>
        <strain evidence="2">SL10</strain>
    </source>
</reference>
<evidence type="ECO:0000313" key="2">
    <source>
        <dbReference type="EnsemblPlants" id="ONIVA04G29520.1"/>
    </source>
</evidence>
<protein>
    <submittedName>
        <fullName evidence="2">Uncharacterized protein</fullName>
    </submittedName>
</protein>
<dbReference type="AlphaFoldDB" id="A0A0E0H7Z7"/>
<sequence>MEPSAADAAIAHRRQLTKLRQAWEGKTRLAWMKESANPASTTTAPAPTHREEAKVKVKSPYSTIVVASVVCQAAWSDLVDRSGGQV</sequence>
<feature type="region of interest" description="Disordered" evidence="1">
    <location>
        <begin position="33"/>
        <end position="53"/>
    </location>
</feature>
<dbReference type="Proteomes" id="UP000006591">
    <property type="component" value="Chromosome 4"/>
</dbReference>
<reference evidence="2" key="2">
    <citation type="submission" date="2018-04" db="EMBL/GenBank/DDBJ databases">
        <title>OnivRS2 (Oryza nivara Reference Sequence Version 2).</title>
        <authorList>
            <person name="Zhang J."/>
            <person name="Kudrna D."/>
            <person name="Lee S."/>
            <person name="Talag J."/>
            <person name="Rajasekar S."/>
            <person name="Welchert J."/>
            <person name="Hsing Y.-I."/>
            <person name="Wing R.A."/>
        </authorList>
    </citation>
    <scope>NUCLEOTIDE SEQUENCE [LARGE SCALE GENOMIC DNA]</scope>
    <source>
        <strain evidence="2">SL10</strain>
    </source>
</reference>
<dbReference type="EnsemblPlants" id="ONIVA04G29520.1">
    <property type="protein sequence ID" value="ONIVA04G29520.1"/>
    <property type="gene ID" value="ONIVA04G29520"/>
</dbReference>
<evidence type="ECO:0000313" key="3">
    <source>
        <dbReference type="Proteomes" id="UP000006591"/>
    </source>
</evidence>
<proteinExistence type="predicted"/>
<dbReference type="Gramene" id="ONIVA04G29520.1">
    <property type="protein sequence ID" value="ONIVA04G29520.1"/>
    <property type="gene ID" value="ONIVA04G29520"/>
</dbReference>
<keyword evidence="3" id="KW-1185">Reference proteome</keyword>
<dbReference type="HOGENOM" id="CLU_2501795_0_0_1"/>
<organism evidence="2">
    <name type="scientific">Oryza nivara</name>
    <name type="common">Indian wild rice</name>
    <name type="synonym">Oryza sativa f. spontanea</name>
    <dbReference type="NCBI Taxonomy" id="4536"/>
    <lineage>
        <taxon>Eukaryota</taxon>
        <taxon>Viridiplantae</taxon>
        <taxon>Streptophyta</taxon>
        <taxon>Embryophyta</taxon>
        <taxon>Tracheophyta</taxon>
        <taxon>Spermatophyta</taxon>
        <taxon>Magnoliopsida</taxon>
        <taxon>Liliopsida</taxon>
        <taxon>Poales</taxon>
        <taxon>Poaceae</taxon>
        <taxon>BOP clade</taxon>
        <taxon>Oryzoideae</taxon>
        <taxon>Oryzeae</taxon>
        <taxon>Oryzinae</taxon>
        <taxon>Oryza</taxon>
    </lineage>
</organism>